<comment type="caution">
    <text evidence="4">The sequence shown here is derived from an EMBL/GenBank/DDBJ whole genome shotgun (WGS) entry which is preliminary data.</text>
</comment>
<evidence type="ECO:0000313" key="5">
    <source>
        <dbReference type="Proteomes" id="UP000246991"/>
    </source>
</evidence>
<dbReference type="Pfam" id="PF13359">
    <property type="entry name" value="DDE_Tnp_4"/>
    <property type="match status" value="1"/>
</dbReference>
<dbReference type="OrthoDB" id="5289248at2759"/>
<evidence type="ECO:0000259" key="3">
    <source>
        <dbReference type="Pfam" id="PF13359"/>
    </source>
</evidence>
<protein>
    <recommendedName>
        <fullName evidence="3">DDE Tnp4 domain-containing protein</fullName>
    </recommendedName>
</protein>
<evidence type="ECO:0000256" key="1">
    <source>
        <dbReference type="ARBA" id="ARBA00001968"/>
    </source>
</evidence>
<dbReference type="STRING" id="42249.A0A317T0G7"/>
<evidence type="ECO:0000313" key="4">
    <source>
        <dbReference type="EMBL" id="PWW79620.1"/>
    </source>
</evidence>
<gene>
    <name evidence="4" type="ORF">C7212DRAFT_275924</name>
</gene>
<name>A0A317T0G7_9PEZI</name>
<dbReference type="InterPro" id="IPR027806">
    <property type="entry name" value="HARBI1_dom"/>
</dbReference>
<sequence length="188" mass="21369">MRAICHPTIHQQYYYSGYKKLHAYKFQAVMTPDSIISSLSGPWFGKDGDWGVYLNSGLEFYLRRINDGLIPEERCYLYRDLVYTLSYGIIGGYKATIGRPLDPVLKAVNIHMSSMQVSVEHGFGKTMSLWSFNGFKGSLKIGLSPVAVYFLVAVLLSNIHSCFYRNETCNRFHCNPPSLSEYLTLHVS</sequence>
<dbReference type="EMBL" id="PYWC01000007">
    <property type="protein sequence ID" value="PWW79620.1"/>
    <property type="molecule type" value="Genomic_DNA"/>
</dbReference>
<feature type="domain" description="DDE Tnp4" evidence="3">
    <location>
        <begin position="10"/>
        <end position="158"/>
    </location>
</feature>
<dbReference type="AlphaFoldDB" id="A0A317T0G7"/>
<keyword evidence="2" id="KW-0479">Metal-binding</keyword>
<evidence type="ECO:0000256" key="2">
    <source>
        <dbReference type="ARBA" id="ARBA00022723"/>
    </source>
</evidence>
<keyword evidence="5" id="KW-1185">Reference proteome</keyword>
<accession>A0A317T0G7</accession>
<dbReference type="Proteomes" id="UP000246991">
    <property type="component" value="Unassembled WGS sequence"/>
</dbReference>
<proteinExistence type="predicted"/>
<organism evidence="4 5">
    <name type="scientific">Tuber magnatum</name>
    <name type="common">white Piedmont truffle</name>
    <dbReference type="NCBI Taxonomy" id="42249"/>
    <lineage>
        <taxon>Eukaryota</taxon>
        <taxon>Fungi</taxon>
        <taxon>Dikarya</taxon>
        <taxon>Ascomycota</taxon>
        <taxon>Pezizomycotina</taxon>
        <taxon>Pezizomycetes</taxon>
        <taxon>Pezizales</taxon>
        <taxon>Tuberaceae</taxon>
        <taxon>Tuber</taxon>
    </lineage>
</organism>
<dbReference type="GO" id="GO:0046872">
    <property type="term" value="F:metal ion binding"/>
    <property type="evidence" value="ECO:0007669"/>
    <property type="project" value="UniProtKB-KW"/>
</dbReference>
<comment type="cofactor">
    <cofactor evidence="1">
        <name>a divalent metal cation</name>
        <dbReference type="ChEBI" id="CHEBI:60240"/>
    </cofactor>
</comment>
<reference evidence="4 5" key="1">
    <citation type="submission" date="2018-03" db="EMBL/GenBank/DDBJ databases">
        <title>Genomes of Pezizomycetes fungi and the evolution of truffles.</title>
        <authorList>
            <person name="Murat C."/>
            <person name="Payen T."/>
            <person name="Noel B."/>
            <person name="Kuo A."/>
            <person name="Martin F.M."/>
        </authorList>
    </citation>
    <scope>NUCLEOTIDE SEQUENCE [LARGE SCALE GENOMIC DNA]</scope>
    <source>
        <strain evidence="4">091103-1</strain>
    </source>
</reference>